<dbReference type="SUPFAM" id="SSF48498">
    <property type="entry name" value="Tetracyclin repressor-like, C-terminal domain"/>
    <property type="match status" value="1"/>
</dbReference>
<keyword evidence="3" id="KW-0804">Transcription</keyword>
<dbReference type="Proteomes" id="UP000234503">
    <property type="component" value="Unassembled WGS sequence"/>
</dbReference>
<dbReference type="PANTHER" id="PTHR30055">
    <property type="entry name" value="HTH-TYPE TRANSCRIPTIONAL REGULATOR RUTR"/>
    <property type="match status" value="1"/>
</dbReference>
<dbReference type="InterPro" id="IPR036271">
    <property type="entry name" value="Tet_transcr_reg_TetR-rel_C_sf"/>
</dbReference>
<dbReference type="InterPro" id="IPR001647">
    <property type="entry name" value="HTH_TetR"/>
</dbReference>
<comment type="caution">
    <text evidence="6">The sequence shown here is derived from an EMBL/GenBank/DDBJ whole genome shotgun (WGS) entry which is preliminary data.</text>
</comment>
<feature type="domain" description="HTH tetR-type" evidence="5">
    <location>
        <begin position="1"/>
        <end position="61"/>
    </location>
</feature>
<dbReference type="AlphaFoldDB" id="A0A2N5E7Z3"/>
<dbReference type="PRINTS" id="PR00455">
    <property type="entry name" value="HTHTETR"/>
</dbReference>
<dbReference type="EMBL" id="PJZH01000004">
    <property type="protein sequence ID" value="PLR37609.1"/>
    <property type="molecule type" value="Genomic_DNA"/>
</dbReference>
<evidence type="ECO:0000259" key="5">
    <source>
        <dbReference type="PROSITE" id="PS50977"/>
    </source>
</evidence>
<dbReference type="Pfam" id="PF00440">
    <property type="entry name" value="TetR_N"/>
    <property type="match status" value="1"/>
</dbReference>
<keyword evidence="2 4" id="KW-0238">DNA-binding</keyword>
<evidence type="ECO:0000313" key="7">
    <source>
        <dbReference type="Proteomes" id="UP000234503"/>
    </source>
</evidence>
<dbReference type="FunFam" id="1.10.10.60:FF:000141">
    <property type="entry name" value="TetR family transcriptional regulator"/>
    <property type="match status" value="1"/>
</dbReference>
<dbReference type="Gene3D" id="1.10.357.10">
    <property type="entry name" value="Tetracycline Repressor, domain 2"/>
    <property type="match status" value="1"/>
</dbReference>
<reference evidence="6 7" key="1">
    <citation type="submission" date="2017-12" db="EMBL/GenBank/DDBJ databases">
        <title>Characterization of six clinical isolates of Enterochimera gen. nov., a novel genus of the Yersiniaciae family and the three species Enterochimera arupensis sp. nov., Enterochimera coloradensis sp. nov, and Enterochimera californica sp. nov.</title>
        <authorList>
            <person name="Rossi A."/>
            <person name="Fisher M."/>
        </authorList>
    </citation>
    <scope>NUCLEOTIDE SEQUENCE [LARGE SCALE GENOMIC DNA]</scope>
    <source>
        <strain evidence="7">2016-Iso4</strain>
    </source>
</reference>
<dbReference type="SUPFAM" id="SSF46689">
    <property type="entry name" value="Homeodomain-like"/>
    <property type="match status" value="1"/>
</dbReference>
<dbReference type="InterPro" id="IPR009057">
    <property type="entry name" value="Homeodomain-like_sf"/>
</dbReference>
<dbReference type="InterPro" id="IPR050109">
    <property type="entry name" value="HTH-type_TetR-like_transc_reg"/>
</dbReference>
<keyword evidence="1" id="KW-0805">Transcription regulation</keyword>
<gene>
    <name evidence="6" type="ORF">CYR32_07325</name>
</gene>
<dbReference type="GO" id="GO:0003700">
    <property type="term" value="F:DNA-binding transcription factor activity"/>
    <property type="evidence" value="ECO:0007669"/>
    <property type="project" value="TreeGrafter"/>
</dbReference>
<name>A0A2N5E7Z3_9GAMM</name>
<accession>A0A2N5E7Z3</accession>
<sequence length="181" mass="20280">MNKKRDIIQAAERLFYLNGFHATSTDNICREAGVSTRTLYRYFPSREALTAAIMNDRRERFFSALCPAEDPASISHLFDVMGDWMSDYGIKGCFFLKVWGEYAEKEPVLAEQAMAYRHEMRAYIATCIRHLCGKENPPLADAVWTLFEGTLTTALVMGAPAACEAGKRASLHLIHSLGGHP</sequence>
<protein>
    <submittedName>
        <fullName evidence="6">TetR/AcrR family transcriptional regulator</fullName>
    </submittedName>
</protein>
<evidence type="ECO:0000256" key="1">
    <source>
        <dbReference type="ARBA" id="ARBA00023015"/>
    </source>
</evidence>
<feature type="DNA-binding region" description="H-T-H motif" evidence="4">
    <location>
        <begin position="24"/>
        <end position="43"/>
    </location>
</feature>
<keyword evidence="7" id="KW-1185">Reference proteome</keyword>
<evidence type="ECO:0000256" key="2">
    <source>
        <dbReference type="ARBA" id="ARBA00023125"/>
    </source>
</evidence>
<proteinExistence type="predicted"/>
<dbReference type="PANTHER" id="PTHR30055:SF200">
    <property type="entry name" value="HTH-TYPE TRANSCRIPTIONAL REPRESSOR BDCR"/>
    <property type="match status" value="1"/>
</dbReference>
<dbReference type="PROSITE" id="PS50977">
    <property type="entry name" value="HTH_TETR_2"/>
    <property type="match status" value="1"/>
</dbReference>
<dbReference type="OrthoDB" id="116240at2"/>
<evidence type="ECO:0000313" key="6">
    <source>
        <dbReference type="EMBL" id="PLR37609.1"/>
    </source>
</evidence>
<organism evidence="6 7">
    <name type="scientific">Chimaeribacter coloradensis</name>
    <dbReference type="NCBI Taxonomy" id="2060068"/>
    <lineage>
        <taxon>Bacteria</taxon>
        <taxon>Pseudomonadati</taxon>
        <taxon>Pseudomonadota</taxon>
        <taxon>Gammaproteobacteria</taxon>
        <taxon>Enterobacterales</taxon>
        <taxon>Yersiniaceae</taxon>
        <taxon>Chimaeribacter</taxon>
    </lineage>
</organism>
<dbReference type="GO" id="GO:0000976">
    <property type="term" value="F:transcription cis-regulatory region binding"/>
    <property type="evidence" value="ECO:0007669"/>
    <property type="project" value="TreeGrafter"/>
</dbReference>
<evidence type="ECO:0000256" key="3">
    <source>
        <dbReference type="ARBA" id="ARBA00023163"/>
    </source>
</evidence>
<evidence type="ECO:0000256" key="4">
    <source>
        <dbReference type="PROSITE-ProRule" id="PRU00335"/>
    </source>
</evidence>
<dbReference type="RefSeq" id="WP_101823736.1">
    <property type="nucleotide sequence ID" value="NZ_PJZH01000004.1"/>
</dbReference>